<dbReference type="GeneID" id="6758812"/>
<keyword evidence="9" id="KW-0325">Glycoprotein</keyword>
<dbReference type="InParanoid" id="B3SBI1"/>
<keyword evidence="5" id="KW-0735">Signal-anchor</keyword>
<evidence type="ECO:0000256" key="3">
    <source>
        <dbReference type="ARBA" id="ARBA00022679"/>
    </source>
</evidence>
<evidence type="ECO:0000256" key="4">
    <source>
        <dbReference type="ARBA" id="ARBA00022692"/>
    </source>
</evidence>
<dbReference type="GO" id="GO:0000139">
    <property type="term" value="C:Golgi membrane"/>
    <property type="evidence" value="ECO:0007669"/>
    <property type="project" value="UniProtKB-SubCell"/>
</dbReference>
<dbReference type="GO" id="GO:0015020">
    <property type="term" value="F:glucuronosyltransferase activity"/>
    <property type="evidence" value="ECO:0000318"/>
    <property type="project" value="GO_Central"/>
</dbReference>
<keyword evidence="7" id="KW-0333">Golgi apparatus</keyword>
<dbReference type="InterPro" id="IPR029044">
    <property type="entry name" value="Nucleotide-diphossugar_trans"/>
</dbReference>
<dbReference type="GO" id="GO:0042285">
    <property type="term" value="F:xylosyltransferase activity"/>
    <property type="evidence" value="ECO:0000318"/>
    <property type="project" value="GO_Central"/>
</dbReference>
<reference evidence="10 11" key="1">
    <citation type="journal article" date="2008" name="Nature">
        <title>The Trichoplax genome and the nature of placozoans.</title>
        <authorList>
            <person name="Srivastava M."/>
            <person name="Begovic E."/>
            <person name="Chapman J."/>
            <person name="Putnam N.H."/>
            <person name="Hellsten U."/>
            <person name="Kawashima T."/>
            <person name="Kuo A."/>
            <person name="Mitros T."/>
            <person name="Salamov A."/>
            <person name="Carpenter M.L."/>
            <person name="Signorovitch A.Y."/>
            <person name="Moreno M.A."/>
            <person name="Kamm K."/>
            <person name="Grimwood J."/>
            <person name="Schmutz J."/>
            <person name="Shapiro H."/>
            <person name="Grigoriev I.V."/>
            <person name="Buss L.W."/>
            <person name="Schierwater B."/>
            <person name="Dellaporta S.L."/>
            <person name="Rokhsar D.S."/>
        </authorList>
    </citation>
    <scope>NUCLEOTIDE SEQUENCE [LARGE SCALE GENOMIC DNA]</scope>
    <source>
        <strain evidence="10 11">Grell-BS-1999</strain>
    </source>
</reference>
<dbReference type="FunFam" id="3.90.550.10:FF:000016">
    <property type="entry name" value="LARGE xylosyl- and glucuronyltransferase 2"/>
    <property type="match status" value="1"/>
</dbReference>
<evidence type="ECO:0000256" key="7">
    <source>
        <dbReference type="ARBA" id="ARBA00023034"/>
    </source>
</evidence>
<dbReference type="InterPro" id="IPR002495">
    <property type="entry name" value="Glyco_trans_8"/>
</dbReference>
<dbReference type="Proteomes" id="UP000009022">
    <property type="component" value="Unassembled WGS sequence"/>
</dbReference>
<evidence type="ECO:0000313" key="11">
    <source>
        <dbReference type="Proteomes" id="UP000009022"/>
    </source>
</evidence>
<dbReference type="Pfam" id="PF01501">
    <property type="entry name" value="Glyco_transf_8"/>
    <property type="match status" value="1"/>
</dbReference>
<dbReference type="SUPFAM" id="SSF53448">
    <property type="entry name" value="Nucleotide-diphospho-sugar transferases"/>
    <property type="match status" value="2"/>
</dbReference>
<dbReference type="FunFam" id="3.90.550.10:FF:000229">
    <property type="entry name" value="Glycosyltransferase-like protein LARGE"/>
    <property type="match status" value="1"/>
</dbReference>
<dbReference type="InterPro" id="IPR051292">
    <property type="entry name" value="Xyl/GlcA_transferase"/>
</dbReference>
<evidence type="ECO:0000256" key="6">
    <source>
        <dbReference type="ARBA" id="ARBA00022989"/>
    </source>
</evidence>
<dbReference type="PANTHER" id="PTHR12270:SF25">
    <property type="entry name" value="GLYCOSYLTRANSFERASE-LIKE PROTEIN LARGE"/>
    <property type="match status" value="1"/>
</dbReference>
<keyword evidence="6" id="KW-1133">Transmembrane helix</keyword>
<sequence length="618" mass="73457">IHVAIVVGGYDASRDVITLIKSVLFYRNHPLHFHFIADPSAQNILSKHFFTWQLHHVDISFYNLQSIKKEIAWIPNRHYSGIYGLMKLILITILPNSLKRVIVLDTDLTFNADIADLWYYFRYLTKDKILGLVENQSDWYLGKLWKNHTPWPALGRGFNTGVMLINLSKLRQNNWNYIWKEVTEKQLKTLTYTTLADQDIINAVIKSYPKLVYRLPCSWNIQLSDNTRSQTCYKKSSEIKIIHWNSPKKINVRNKHIQYFRNIYQTFIELDGNLLRRELIGCEKSNLKPTSVRTRNMHVQLKIVSNDNLCDPCYQFRVEAYISHRIHPYLLDYKYQPNDNYDVTLVTHLSIDRLQMLDGLAKHWTGPMSIALYVTDRDVPSIRSFIQHSNNLSNRKNIGYHIVYIQGDCYPVNKLRNIALDYITTDYVFLLDIDFLPSHNSYQYLRYYFDFLSLQHNFNKAALIVPAFETQRYRVNFPESKERLIALLNKQELFTFRYHLYTKAHSPTNYTKWQTANETYQVQWQENFEPYIVVTKNVARYDERFIGFGWNKVSHIMELHARGYRFLVLPNVFIIHMPHSPSRDITKFRSSKVYRSCLKRIKEEFKSELLKNFPHIKT</sequence>
<evidence type="ECO:0000256" key="8">
    <source>
        <dbReference type="ARBA" id="ARBA00023136"/>
    </source>
</evidence>
<comment type="subcellular location">
    <subcellularLocation>
        <location evidence="1">Golgi apparatus membrane</location>
        <topology evidence="1">Single-pass type II membrane protein</topology>
    </subcellularLocation>
</comment>
<dbReference type="AlphaFoldDB" id="B3SBI1"/>
<dbReference type="PANTHER" id="PTHR12270">
    <property type="entry name" value="GLYCOSYLTRANSFERASE-RELATED"/>
    <property type="match status" value="1"/>
</dbReference>
<keyword evidence="3" id="KW-0808">Transferase</keyword>
<gene>
    <name evidence="10" type="ORF">TRIADDRAFT_32796</name>
</gene>
<feature type="non-terminal residue" evidence="10">
    <location>
        <position position="1"/>
    </location>
</feature>
<evidence type="ECO:0000256" key="2">
    <source>
        <dbReference type="ARBA" id="ARBA00022676"/>
    </source>
</evidence>
<dbReference type="KEGG" id="tad:TRIADDRAFT_32796"/>
<keyword evidence="2" id="KW-0328">Glycosyltransferase</keyword>
<keyword evidence="8" id="KW-0472">Membrane</keyword>
<dbReference type="STRING" id="10228.B3SBI1"/>
<evidence type="ECO:0000256" key="9">
    <source>
        <dbReference type="ARBA" id="ARBA00023180"/>
    </source>
</evidence>
<keyword evidence="11" id="KW-1185">Reference proteome</keyword>
<dbReference type="Pfam" id="PF13896">
    <property type="entry name" value="Glyco_transf_49"/>
    <property type="match status" value="2"/>
</dbReference>
<proteinExistence type="predicted"/>
<evidence type="ECO:0000256" key="5">
    <source>
        <dbReference type="ARBA" id="ARBA00022968"/>
    </source>
</evidence>
<dbReference type="GO" id="GO:0035269">
    <property type="term" value="P:protein O-linked glycosylation via mannose"/>
    <property type="evidence" value="ECO:0000318"/>
    <property type="project" value="GO_Central"/>
</dbReference>
<evidence type="ECO:0008006" key="12">
    <source>
        <dbReference type="Google" id="ProtNLM"/>
    </source>
</evidence>
<dbReference type="RefSeq" id="XP_002117599.1">
    <property type="nucleotide sequence ID" value="XM_002117563.1"/>
</dbReference>
<dbReference type="EMBL" id="DS985265">
    <property type="protein sequence ID" value="EDV19857.1"/>
    <property type="molecule type" value="Genomic_DNA"/>
</dbReference>
<dbReference type="Gene3D" id="3.90.550.10">
    <property type="entry name" value="Spore Coat Polysaccharide Biosynthesis Protein SpsA, Chain A"/>
    <property type="match status" value="2"/>
</dbReference>
<dbReference type="OrthoDB" id="411524at2759"/>
<dbReference type="OMA" id="EPYEVSW"/>
<organism evidence="10 11">
    <name type="scientific">Trichoplax adhaerens</name>
    <name type="common">Trichoplax reptans</name>
    <dbReference type="NCBI Taxonomy" id="10228"/>
    <lineage>
        <taxon>Eukaryota</taxon>
        <taxon>Metazoa</taxon>
        <taxon>Placozoa</taxon>
        <taxon>Uniplacotomia</taxon>
        <taxon>Trichoplacea</taxon>
        <taxon>Trichoplacidae</taxon>
        <taxon>Trichoplax</taxon>
    </lineage>
</organism>
<dbReference type="PhylomeDB" id="B3SBI1"/>
<dbReference type="CTD" id="6758812"/>
<keyword evidence="4" id="KW-0812">Transmembrane</keyword>
<name>B3SBI1_TRIAD</name>
<dbReference type="HOGENOM" id="CLU_019238_3_2_1"/>
<dbReference type="eggNOG" id="KOG3765">
    <property type="taxonomic scope" value="Eukaryota"/>
</dbReference>
<protein>
    <recommendedName>
        <fullName evidence="12">Glycosyltransferase-like protein LARGE1</fullName>
    </recommendedName>
</protein>
<evidence type="ECO:0000256" key="1">
    <source>
        <dbReference type="ARBA" id="ARBA00004323"/>
    </source>
</evidence>
<evidence type="ECO:0000313" key="10">
    <source>
        <dbReference type="EMBL" id="EDV19857.1"/>
    </source>
</evidence>
<dbReference type="FunCoup" id="B3SBI1">
    <property type="interactions" value="530"/>
</dbReference>
<accession>B3SBI1</accession>